<dbReference type="EMBL" id="JDSS02000016">
    <property type="protein sequence ID" value="KFB69304.1"/>
    <property type="molecule type" value="Genomic_DNA"/>
</dbReference>
<evidence type="ECO:0000256" key="2">
    <source>
        <dbReference type="ARBA" id="ARBA00022553"/>
    </source>
</evidence>
<evidence type="ECO:0000259" key="3">
    <source>
        <dbReference type="PROSITE" id="PS50075"/>
    </source>
</evidence>
<sequence length="79" mass="9046">MDSLSVIREFLQERLGVEAEKITPDALLDDLGVDSFMVLELMFEFEERFGITLARDLKTPRTVSEMAGLMDRLRGEHQS</sequence>
<dbReference type="AlphaFoldDB" id="A0A084Y3L0"/>
<dbReference type="InterPro" id="IPR009081">
    <property type="entry name" value="PP-bd_ACP"/>
</dbReference>
<dbReference type="InterPro" id="IPR020806">
    <property type="entry name" value="PKS_PP-bd"/>
</dbReference>
<evidence type="ECO:0000256" key="1">
    <source>
        <dbReference type="ARBA" id="ARBA00022450"/>
    </source>
</evidence>
<dbReference type="InterPro" id="IPR036736">
    <property type="entry name" value="ACP-like_sf"/>
</dbReference>
<gene>
    <name evidence="4" type="primary">acpP_1</name>
    <name evidence="4" type="ORF">CAPSK01_001050</name>
</gene>
<dbReference type="SUPFAM" id="SSF47336">
    <property type="entry name" value="ACP-like"/>
    <property type="match status" value="1"/>
</dbReference>
<protein>
    <submittedName>
        <fullName evidence="4">Acyl carrier protein</fullName>
    </submittedName>
</protein>
<dbReference type="Gene3D" id="1.10.1200.10">
    <property type="entry name" value="ACP-like"/>
    <property type="match status" value="1"/>
</dbReference>
<dbReference type="GO" id="GO:0031177">
    <property type="term" value="F:phosphopantetheine binding"/>
    <property type="evidence" value="ECO:0007669"/>
    <property type="project" value="InterPro"/>
</dbReference>
<dbReference type="PROSITE" id="PS50075">
    <property type="entry name" value="CARRIER"/>
    <property type="match status" value="1"/>
</dbReference>
<dbReference type="RefSeq" id="WP_034923153.1">
    <property type="nucleotide sequence ID" value="NZ_JDSS02000016.1"/>
</dbReference>
<reference evidence="4 5" key="1">
    <citation type="submission" date="2014-07" db="EMBL/GenBank/DDBJ databases">
        <title>Expanding our view of genomic diversity in Candidatus Accumulibacter clades.</title>
        <authorList>
            <person name="Skennerton C.T."/>
            <person name="Barr J.J."/>
            <person name="Slater F.R."/>
            <person name="Bond P.L."/>
            <person name="Tyson G.W."/>
        </authorList>
    </citation>
    <scope>NUCLEOTIDE SEQUENCE [LARGE SCALE GENOMIC DNA]</scope>
    <source>
        <strain evidence="5">SK-01</strain>
    </source>
</reference>
<accession>A0A084Y3L0</accession>
<dbReference type="Proteomes" id="UP000019812">
    <property type="component" value="Unassembled WGS sequence"/>
</dbReference>
<comment type="caution">
    <text evidence="4">The sequence shown here is derived from an EMBL/GenBank/DDBJ whole genome shotgun (WGS) entry which is preliminary data.</text>
</comment>
<evidence type="ECO:0000313" key="4">
    <source>
        <dbReference type="EMBL" id="KFB69304.1"/>
    </source>
</evidence>
<keyword evidence="2" id="KW-0597">Phosphoprotein</keyword>
<organism evidence="4 5">
    <name type="scientific">Candidatus Accumulibacter vicinus</name>
    <dbReference type="NCBI Taxonomy" id="2954382"/>
    <lineage>
        <taxon>Bacteria</taxon>
        <taxon>Pseudomonadati</taxon>
        <taxon>Pseudomonadota</taxon>
        <taxon>Betaproteobacteria</taxon>
        <taxon>Candidatus Accumulibacter</taxon>
    </lineage>
</organism>
<dbReference type="SMART" id="SM00823">
    <property type="entry name" value="PKS_PP"/>
    <property type="match status" value="1"/>
</dbReference>
<keyword evidence="1" id="KW-0596">Phosphopantetheine</keyword>
<feature type="domain" description="Carrier" evidence="3">
    <location>
        <begin position="1"/>
        <end position="77"/>
    </location>
</feature>
<proteinExistence type="predicted"/>
<evidence type="ECO:0000313" key="5">
    <source>
        <dbReference type="Proteomes" id="UP000019812"/>
    </source>
</evidence>
<dbReference type="Pfam" id="PF00550">
    <property type="entry name" value="PP-binding"/>
    <property type="match status" value="1"/>
</dbReference>
<dbReference type="STRING" id="1457154.CAPSK01_001050"/>
<name>A0A084Y3L0_9PROT</name>